<dbReference type="PANTHER" id="PTHR31286">
    <property type="entry name" value="GLYCINE-RICH CELL WALL STRUCTURAL PROTEIN 1.8-LIKE"/>
    <property type="match status" value="1"/>
</dbReference>
<dbReference type="InterPro" id="IPR025558">
    <property type="entry name" value="DUF4283"/>
</dbReference>
<proteinExistence type="predicted"/>
<dbReference type="Proteomes" id="UP000053555">
    <property type="component" value="Unassembled WGS sequence"/>
</dbReference>
<reference evidence="2" key="1">
    <citation type="submission" date="2014-07" db="EMBL/GenBank/DDBJ databases">
        <title>Identification of a novel salt tolerance gene in wild soybean by whole-genome sequencing.</title>
        <authorList>
            <person name="Lam H.-M."/>
            <person name="Qi X."/>
            <person name="Li M.-W."/>
            <person name="Liu X."/>
            <person name="Xie M."/>
            <person name="Ni M."/>
            <person name="Xu X."/>
        </authorList>
    </citation>
    <scope>NUCLEOTIDE SEQUENCE [LARGE SCALE GENOMIC DNA]</scope>
    <source>
        <tissue evidence="2">Root</tissue>
    </source>
</reference>
<sequence length="101" mass="12033">KLVMKGSFNTKAFKTTMAKTWKIKGELEIKDVKRNLLTFRFQRQNNMVMILEHGPWNFDWKFLVLHKLSPDKTPRDISLTKCPFWIRVNDVTLSYQNVEMA</sequence>
<dbReference type="EMBL" id="KN667603">
    <property type="protein sequence ID" value="KHN06597.1"/>
    <property type="molecule type" value="Genomic_DNA"/>
</dbReference>
<feature type="non-terminal residue" evidence="2">
    <location>
        <position position="1"/>
    </location>
</feature>
<evidence type="ECO:0000313" key="2">
    <source>
        <dbReference type="EMBL" id="KHN06597.1"/>
    </source>
</evidence>
<dbReference type="PANTHER" id="PTHR31286:SF167">
    <property type="entry name" value="OS09G0268800 PROTEIN"/>
    <property type="match status" value="1"/>
</dbReference>
<accession>A0A0B2PG92</accession>
<feature type="domain" description="DUF4283" evidence="1">
    <location>
        <begin position="9"/>
        <end position="74"/>
    </location>
</feature>
<dbReference type="AlphaFoldDB" id="A0A0B2PG92"/>
<evidence type="ECO:0000259" key="1">
    <source>
        <dbReference type="Pfam" id="PF14111"/>
    </source>
</evidence>
<organism evidence="2">
    <name type="scientific">Glycine soja</name>
    <name type="common">Wild soybean</name>
    <dbReference type="NCBI Taxonomy" id="3848"/>
    <lineage>
        <taxon>Eukaryota</taxon>
        <taxon>Viridiplantae</taxon>
        <taxon>Streptophyta</taxon>
        <taxon>Embryophyta</taxon>
        <taxon>Tracheophyta</taxon>
        <taxon>Spermatophyta</taxon>
        <taxon>Magnoliopsida</taxon>
        <taxon>eudicotyledons</taxon>
        <taxon>Gunneridae</taxon>
        <taxon>Pentapetalae</taxon>
        <taxon>rosids</taxon>
        <taxon>fabids</taxon>
        <taxon>Fabales</taxon>
        <taxon>Fabaceae</taxon>
        <taxon>Papilionoideae</taxon>
        <taxon>50 kb inversion clade</taxon>
        <taxon>NPAAA clade</taxon>
        <taxon>indigoferoid/millettioid clade</taxon>
        <taxon>Phaseoleae</taxon>
        <taxon>Glycine</taxon>
        <taxon>Glycine subgen. Soja</taxon>
    </lineage>
</organism>
<protein>
    <recommendedName>
        <fullName evidence="1">DUF4283 domain-containing protein</fullName>
    </recommendedName>
</protein>
<gene>
    <name evidence="2" type="ORF">glysoja_047518</name>
</gene>
<name>A0A0B2PG92_GLYSO</name>
<dbReference type="InterPro" id="IPR040256">
    <property type="entry name" value="At4g02000-like"/>
</dbReference>
<dbReference type="Pfam" id="PF14111">
    <property type="entry name" value="DUF4283"/>
    <property type="match status" value="1"/>
</dbReference>